<keyword evidence="4 10" id="KW-0732">Signal</keyword>
<evidence type="ECO:0000256" key="8">
    <source>
        <dbReference type="PIRSR" id="PIRSR000294-1"/>
    </source>
</evidence>
<gene>
    <name evidence="12" type="ORF">A4R26_04065</name>
</gene>
<keyword evidence="13" id="KW-1185">Reference proteome</keyword>
<keyword evidence="7 9" id="KW-0408">Iron</keyword>
<dbReference type="GO" id="GO:0046872">
    <property type="term" value="F:metal ion binding"/>
    <property type="evidence" value="ECO:0007669"/>
    <property type="project" value="UniProtKB-KW"/>
</dbReference>
<comment type="cofactor">
    <cofactor evidence="8">
        <name>heme</name>
        <dbReference type="ChEBI" id="CHEBI:30413"/>
    </cofactor>
    <text evidence="8">Binds 2 heme groups.</text>
</comment>
<evidence type="ECO:0000259" key="11">
    <source>
        <dbReference type="PROSITE" id="PS51007"/>
    </source>
</evidence>
<dbReference type="InterPro" id="IPR036909">
    <property type="entry name" value="Cyt_c-like_dom_sf"/>
</dbReference>
<proteinExistence type="predicted"/>
<dbReference type="GO" id="GO:0009055">
    <property type="term" value="F:electron transfer activity"/>
    <property type="evidence" value="ECO:0007669"/>
    <property type="project" value="InterPro"/>
</dbReference>
<evidence type="ECO:0000256" key="1">
    <source>
        <dbReference type="ARBA" id="ARBA00004418"/>
    </source>
</evidence>
<dbReference type="Pfam" id="PF03150">
    <property type="entry name" value="CCP_MauG"/>
    <property type="match status" value="1"/>
</dbReference>
<feature type="binding site" description="covalent" evidence="8">
    <location>
        <position position="227"/>
    </location>
    <ligand>
        <name>heme c</name>
        <dbReference type="ChEBI" id="CHEBI:61717"/>
        <label>2</label>
    </ligand>
</feature>
<feature type="signal peptide" evidence="10">
    <location>
        <begin position="1"/>
        <end position="22"/>
    </location>
</feature>
<dbReference type="InterPro" id="IPR004852">
    <property type="entry name" value="Di-haem_cyt_c_peroxidsae"/>
</dbReference>
<feature type="binding site" description="covalent" evidence="8">
    <location>
        <position position="224"/>
    </location>
    <ligand>
        <name>heme c</name>
        <dbReference type="ChEBI" id="CHEBI:61717"/>
        <label>2</label>
    </ligand>
</feature>
<dbReference type="STRING" id="550983.A4R26_04065"/>
<feature type="binding site" description="covalent" evidence="8">
    <location>
        <position position="84"/>
    </location>
    <ligand>
        <name>heme c</name>
        <dbReference type="ChEBI" id="CHEBI:61717"/>
        <label>1</label>
    </ligand>
</feature>
<dbReference type="InterPro" id="IPR026259">
    <property type="entry name" value="MauG/Cytc_peroxidase"/>
</dbReference>
<evidence type="ECO:0000256" key="2">
    <source>
        <dbReference type="ARBA" id="ARBA00022617"/>
    </source>
</evidence>
<keyword evidence="2 8" id="KW-0349">Heme</keyword>
<evidence type="ECO:0000256" key="3">
    <source>
        <dbReference type="ARBA" id="ARBA00022723"/>
    </source>
</evidence>
<dbReference type="PANTHER" id="PTHR30600:SF10">
    <property type="entry name" value="BLL6722 PROTEIN"/>
    <property type="match status" value="1"/>
</dbReference>
<accession>A0A1V9FJV8</accession>
<dbReference type="PIRSF" id="PIRSF000294">
    <property type="entry name" value="Cytochrome-c_peroxidase"/>
    <property type="match status" value="1"/>
</dbReference>
<dbReference type="GO" id="GO:0042597">
    <property type="term" value="C:periplasmic space"/>
    <property type="evidence" value="ECO:0007669"/>
    <property type="project" value="UniProtKB-SubCell"/>
</dbReference>
<evidence type="ECO:0000256" key="5">
    <source>
        <dbReference type="ARBA" id="ARBA00022764"/>
    </source>
</evidence>
<evidence type="ECO:0000256" key="7">
    <source>
        <dbReference type="ARBA" id="ARBA00023004"/>
    </source>
</evidence>
<keyword evidence="3 9" id="KW-0479">Metal-binding</keyword>
<dbReference type="SUPFAM" id="SSF46626">
    <property type="entry name" value="Cytochrome c"/>
    <property type="match status" value="2"/>
</dbReference>
<feature type="chain" id="PRO_5012347955" evidence="10">
    <location>
        <begin position="23"/>
        <end position="347"/>
    </location>
</feature>
<evidence type="ECO:0000256" key="10">
    <source>
        <dbReference type="SAM" id="SignalP"/>
    </source>
</evidence>
<comment type="caution">
    <text evidence="12">The sequence shown here is derived from an EMBL/GenBank/DDBJ whole genome shotgun (WGS) entry which is preliminary data.</text>
</comment>
<reference evidence="13" key="1">
    <citation type="submission" date="2016-04" db="EMBL/GenBank/DDBJ databases">
        <authorList>
            <person name="Chen L."/>
            <person name="Zhuang W."/>
            <person name="Wang G."/>
        </authorList>
    </citation>
    <scope>NUCLEOTIDE SEQUENCE [LARGE SCALE GENOMIC DNA]</scope>
    <source>
        <strain evidence="13">208</strain>
    </source>
</reference>
<comment type="subcellular location">
    <subcellularLocation>
        <location evidence="1">Periplasm</location>
    </subcellularLocation>
</comment>
<dbReference type="OrthoDB" id="9805202at2"/>
<evidence type="ECO:0000256" key="4">
    <source>
        <dbReference type="ARBA" id="ARBA00022729"/>
    </source>
</evidence>
<organism evidence="12 13">
    <name type="scientific">Niastella populi</name>
    <dbReference type="NCBI Taxonomy" id="550983"/>
    <lineage>
        <taxon>Bacteria</taxon>
        <taxon>Pseudomonadati</taxon>
        <taxon>Bacteroidota</taxon>
        <taxon>Chitinophagia</taxon>
        <taxon>Chitinophagales</taxon>
        <taxon>Chitinophagaceae</taxon>
        <taxon>Niastella</taxon>
    </lineage>
</organism>
<keyword evidence="5" id="KW-0574">Periplasm</keyword>
<evidence type="ECO:0000256" key="6">
    <source>
        <dbReference type="ARBA" id="ARBA00023002"/>
    </source>
</evidence>
<dbReference type="Proteomes" id="UP000192276">
    <property type="component" value="Unassembled WGS sequence"/>
</dbReference>
<dbReference type="InterPro" id="IPR051395">
    <property type="entry name" value="Cytochrome_c_Peroxidase/MauG"/>
</dbReference>
<dbReference type="RefSeq" id="WP_081166245.1">
    <property type="nucleotide sequence ID" value="NZ_LWBP01000188.1"/>
</dbReference>
<comment type="PTM">
    <text evidence="8">Binds 2 heme groups per subunit.</text>
</comment>
<keyword evidence="12" id="KW-0575">Peroxidase</keyword>
<dbReference type="Gene3D" id="1.10.760.10">
    <property type="entry name" value="Cytochrome c-like domain"/>
    <property type="match status" value="2"/>
</dbReference>
<sequence length="347" mass="39032">MAVRWSIRICLLLFLGCLLVNACKKSGNDNSGPQPLEFEIPAGFPAPQYSFTGNPLTKEGFELGRKLFYDGRLSKDGNFPCASCHQQFAAFATFDHPLSHGFNNQFTLRNAPGLFNMAWLKEMHWDGGINHIEVQPLAPITAPNEMAEDINNVIDKLSADGQYRNMFTAAFGDETINSQRMLFALTQFVGSMVSATSKYDKVKQGQATFTQAEQNGYTLFQSKCATCHTEPLFTDNSFRNVGLPVDPFINDFGRMRITNKKEDSLKFKVPSLRNVAVTFPYEHDGRFSSITSVLDHYSSGIQNSTTLDPQLKNMIPLTNFDKFYLLEFLKTLTDSAFIKDQRFAQPE</sequence>
<feature type="binding site" description="axial binding residue" evidence="9">
    <location>
        <position position="228"/>
    </location>
    <ligand>
        <name>heme c</name>
        <dbReference type="ChEBI" id="CHEBI:61717"/>
        <label>2</label>
    </ligand>
    <ligandPart>
        <name>Fe</name>
        <dbReference type="ChEBI" id="CHEBI:18248"/>
    </ligandPart>
</feature>
<dbReference type="PANTHER" id="PTHR30600">
    <property type="entry name" value="CYTOCHROME C PEROXIDASE-RELATED"/>
    <property type="match status" value="1"/>
</dbReference>
<dbReference type="AlphaFoldDB" id="A0A1V9FJV8"/>
<dbReference type="EMBL" id="LWBP01000188">
    <property type="protein sequence ID" value="OQP58635.1"/>
    <property type="molecule type" value="Genomic_DNA"/>
</dbReference>
<feature type="domain" description="Cytochrome c" evidence="11">
    <location>
        <begin position="200"/>
        <end position="298"/>
    </location>
</feature>
<dbReference type="InterPro" id="IPR009056">
    <property type="entry name" value="Cyt_c-like_dom"/>
</dbReference>
<evidence type="ECO:0000256" key="9">
    <source>
        <dbReference type="PIRSR" id="PIRSR000294-2"/>
    </source>
</evidence>
<dbReference type="GO" id="GO:0004130">
    <property type="term" value="F:cytochrome-c peroxidase activity"/>
    <property type="evidence" value="ECO:0007669"/>
    <property type="project" value="TreeGrafter"/>
</dbReference>
<dbReference type="PROSITE" id="PS51007">
    <property type="entry name" value="CYTC"/>
    <property type="match status" value="1"/>
</dbReference>
<feature type="binding site" description="axial binding residue" evidence="9">
    <location>
        <position position="85"/>
    </location>
    <ligand>
        <name>heme c</name>
        <dbReference type="ChEBI" id="CHEBI:61717"/>
        <label>1</label>
    </ligand>
    <ligandPart>
        <name>Fe</name>
        <dbReference type="ChEBI" id="CHEBI:18248"/>
    </ligandPart>
</feature>
<evidence type="ECO:0000313" key="12">
    <source>
        <dbReference type="EMBL" id="OQP58635.1"/>
    </source>
</evidence>
<protein>
    <submittedName>
        <fullName evidence="12">Cytochrome-c peroxidase</fullName>
    </submittedName>
</protein>
<keyword evidence="6" id="KW-0560">Oxidoreductase</keyword>
<dbReference type="GO" id="GO:0020037">
    <property type="term" value="F:heme binding"/>
    <property type="evidence" value="ECO:0007669"/>
    <property type="project" value="InterPro"/>
</dbReference>
<feature type="binding site" description="covalent" evidence="8">
    <location>
        <position position="81"/>
    </location>
    <ligand>
        <name>heme c</name>
        <dbReference type="ChEBI" id="CHEBI:61717"/>
        <label>1</label>
    </ligand>
</feature>
<name>A0A1V9FJV8_9BACT</name>
<evidence type="ECO:0000313" key="13">
    <source>
        <dbReference type="Proteomes" id="UP000192276"/>
    </source>
</evidence>